<evidence type="ECO:0000256" key="1">
    <source>
        <dbReference type="SAM" id="MobiDB-lite"/>
    </source>
</evidence>
<dbReference type="Proteomes" id="UP000029093">
    <property type="component" value="Unassembled WGS sequence"/>
</dbReference>
<keyword evidence="3" id="KW-1185">Reference proteome</keyword>
<feature type="compositionally biased region" description="Basic and acidic residues" evidence="1">
    <location>
        <begin position="137"/>
        <end position="154"/>
    </location>
</feature>
<feature type="region of interest" description="Disordered" evidence="1">
    <location>
        <begin position="126"/>
        <end position="195"/>
    </location>
</feature>
<comment type="caution">
    <text evidence="2">The sequence shown here is derived from an EMBL/GenBank/DDBJ whole genome shotgun (WGS) entry which is preliminary data.</text>
</comment>
<reference evidence="2 3" key="1">
    <citation type="submission" date="2014-03" db="EMBL/GenBank/DDBJ databases">
        <title>Genomics of Bifidobacteria.</title>
        <authorList>
            <person name="Ventura M."/>
            <person name="Milani C."/>
            <person name="Lugli G.A."/>
        </authorList>
    </citation>
    <scope>NUCLEOTIDE SEQUENCE [LARGE SCALE GENOMIC DNA]</scope>
    <source>
        <strain evidence="2 3">LMG 10736</strain>
    </source>
</reference>
<accession>A0A086ZII5</accession>
<gene>
    <name evidence="2" type="ORF">BBOU_1426</name>
</gene>
<name>A0A086ZII5_9BIFI</name>
<organism evidence="2 3">
    <name type="scientific">Bifidobacterium boum</name>
    <dbReference type="NCBI Taxonomy" id="78343"/>
    <lineage>
        <taxon>Bacteria</taxon>
        <taxon>Bacillati</taxon>
        <taxon>Actinomycetota</taxon>
        <taxon>Actinomycetes</taxon>
        <taxon>Bifidobacteriales</taxon>
        <taxon>Bifidobacteriaceae</taxon>
        <taxon>Bifidobacterium</taxon>
    </lineage>
</organism>
<protein>
    <submittedName>
        <fullName evidence="2">Uncharacterized protein</fullName>
    </submittedName>
</protein>
<feature type="compositionally biased region" description="Low complexity" evidence="1">
    <location>
        <begin position="179"/>
        <end position="191"/>
    </location>
</feature>
<dbReference type="EMBL" id="JGYQ01000016">
    <property type="protein sequence ID" value="KFI46335.1"/>
    <property type="molecule type" value="Genomic_DNA"/>
</dbReference>
<proteinExistence type="predicted"/>
<evidence type="ECO:0000313" key="2">
    <source>
        <dbReference type="EMBL" id="KFI46335.1"/>
    </source>
</evidence>
<dbReference type="AlphaFoldDB" id="A0A086ZII5"/>
<evidence type="ECO:0000313" key="3">
    <source>
        <dbReference type="Proteomes" id="UP000029093"/>
    </source>
</evidence>
<sequence length="232" mass="25553">MPSHKPDQSHRIWSGPGFSATRIENANNQGIGRISRVYKDSMVVIIRLRLGRTPCSAEVNHAWRCNTCLDVVGRRWCRTGVGDFPRMGDLVVMSRGFVGVHRGFTVSKVSPVGGFKGDFHEPRISNVPVGTISARTPDSRKLPRRIRENRHEPGNPDSSPTSPTHHRPNPSLPLPPPTLTAASASADASNDTDSRLNVVGGLSRLIGRVSEMRKPRFHTESGFLWLRAGSIR</sequence>